<organism evidence="1 2">
    <name type="scientific">Alcaligenes xylosoxydans xylosoxydans</name>
    <name type="common">Achromobacter xylosoxidans</name>
    <dbReference type="NCBI Taxonomy" id="85698"/>
    <lineage>
        <taxon>Bacteria</taxon>
        <taxon>Pseudomonadati</taxon>
        <taxon>Pseudomonadota</taxon>
        <taxon>Betaproteobacteria</taxon>
        <taxon>Burkholderiales</taxon>
        <taxon>Alcaligenaceae</taxon>
        <taxon>Achromobacter</taxon>
    </lineage>
</organism>
<dbReference type="AlphaFoldDB" id="A0A0X8NXY6"/>
<reference evidence="2" key="1">
    <citation type="submission" date="2015-12" db="EMBL/GenBank/DDBJ databases">
        <title>FDA dAtabase for Regulatory Grade micrObial Sequences (FDA-ARGOS): Supporting development and validation of Infectious Disease Dx tests.</title>
        <authorList>
            <person name="Case J."/>
            <person name="Tallon L."/>
            <person name="Sadzewicz L."/>
            <person name="Sengamalay N."/>
            <person name="Ott S."/>
            <person name="Godinez A."/>
            <person name="Nagaraj S."/>
            <person name="Nadendla S."/>
            <person name="Sichtig H."/>
        </authorList>
    </citation>
    <scope>NUCLEOTIDE SEQUENCE [LARGE SCALE GENOMIC DNA]</scope>
    <source>
        <strain evidence="2">FDAARGOS_147</strain>
    </source>
</reference>
<protein>
    <submittedName>
        <fullName evidence="1">Uncharacterized protein</fullName>
    </submittedName>
</protein>
<evidence type="ECO:0000313" key="1">
    <source>
        <dbReference type="EMBL" id="AMG36284.1"/>
    </source>
</evidence>
<sequence length="111" mass="12646">MELQIEESYAMDDSCQIQYWASGHWSWGEFVTAVQERISREERAIPNWVIVQAPIKQVYQRTVPCRDSIVGDTRYVHSDNPGRGATPVTVMDFWFPMHAYLPAAQQGKGGA</sequence>
<dbReference type="Proteomes" id="UP000060602">
    <property type="component" value="Chromosome"/>
</dbReference>
<accession>A0A0X8NXY6</accession>
<dbReference type="EMBL" id="CP014060">
    <property type="protein sequence ID" value="AMG36284.1"/>
    <property type="molecule type" value="Genomic_DNA"/>
</dbReference>
<name>A0A0X8NXY6_ALCXX</name>
<dbReference type="RefSeq" id="WP_061071957.1">
    <property type="nucleotide sequence ID" value="NZ_CP014060.2"/>
</dbReference>
<proteinExistence type="predicted"/>
<gene>
    <name evidence="1" type="ORF">AL504_09730</name>
</gene>
<evidence type="ECO:0000313" key="2">
    <source>
        <dbReference type="Proteomes" id="UP000060602"/>
    </source>
</evidence>